<evidence type="ECO:0000313" key="4">
    <source>
        <dbReference type="Proteomes" id="UP000737171"/>
    </source>
</evidence>
<gene>
    <name evidence="3" type="ORF">HLB44_03455</name>
</gene>
<dbReference type="SUPFAM" id="SSF55785">
    <property type="entry name" value="PYP-like sensor domain (PAS domain)"/>
    <property type="match status" value="2"/>
</dbReference>
<proteinExistence type="predicted"/>
<dbReference type="PANTHER" id="PTHR44757">
    <property type="entry name" value="DIGUANYLATE CYCLASE DGCP"/>
    <property type="match status" value="1"/>
</dbReference>
<dbReference type="NCBIfam" id="TIGR00254">
    <property type="entry name" value="GGDEF"/>
    <property type="match status" value="1"/>
</dbReference>
<dbReference type="PANTHER" id="PTHR44757:SF2">
    <property type="entry name" value="BIOFILM ARCHITECTURE MAINTENANCE PROTEIN MBAA"/>
    <property type="match status" value="1"/>
</dbReference>
<dbReference type="InterPro" id="IPR043128">
    <property type="entry name" value="Rev_trsase/Diguanyl_cyclase"/>
</dbReference>
<feature type="region of interest" description="Disordered" evidence="1">
    <location>
        <begin position="1"/>
        <end position="22"/>
    </location>
</feature>
<reference evidence="3 4" key="1">
    <citation type="submission" date="2020-05" db="EMBL/GenBank/DDBJ databases">
        <title>Aquincola sp. isolate from soil.</title>
        <authorList>
            <person name="Han J."/>
            <person name="Kim D.-U."/>
        </authorList>
    </citation>
    <scope>NUCLEOTIDE SEQUENCE [LARGE SCALE GENOMIC DNA]</scope>
    <source>
        <strain evidence="3 4">S2</strain>
    </source>
</reference>
<comment type="caution">
    <text evidence="3">The sequence shown here is derived from an EMBL/GenBank/DDBJ whole genome shotgun (WGS) entry which is preliminary data.</text>
</comment>
<dbReference type="SMART" id="SM00267">
    <property type="entry name" value="GGDEF"/>
    <property type="match status" value="1"/>
</dbReference>
<keyword evidence="4" id="KW-1185">Reference proteome</keyword>
<accession>A0ABX2EDB9</accession>
<organism evidence="3 4">
    <name type="scientific">Pseudaquabacterium terrae</name>
    <dbReference type="NCBI Taxonomy" id="2732868"/>
    <lineage>
        <taxon>Bacteria</taxon>
        <taxon>Pseudomonadati</taxon>
        <taxon>Pseudomonadota</taxon>
        <taxon>Betaproteobacteria</taxon>
        <taxon>Burkholderiales</taxon>
        <taxon>Sphaerotilaceae</taxon>
        <taxon>Pseudaquabacterium</taxon>
    </lineage>
</organism>
<evidence type="ECO:0000313" key="3">
    <source>
        <dbReference type="EMBL" id="NRF66040.1"/>
    </source>
</evidence>
<dbReference type="InterPro" id="IPR052155">
    <property type="entry name" value="Biofilm_reg_signaling"/>
</dbReference>
<dbReference type="InterPro" id="IPR000160">
    <property type="entry name" value="GGDEF_dom"/>
</dbReference>
<dbReference type="Gene3D" id="3.30.70.270">
    <property type="match status" value="1"/>
</dbReference>
<name>A0ABX2EDB9_9BURK</name>
<dbReference type="InterPro" id="IPR035965">
    <property type="entry name" value="PAS-like_dom_sf"/>
</dbReference>
<dbReference type="Gene3D" id="3.30.450.20">
    <property type="entry name" value="PAS domain"/>
    <property type="match status" value="2"/>
</dbReference>
<evidence type="ECO:0000259" key="2">
    <source>
        <dbReference type="PROSITE" id="PS50887"/>
    </source>
</evidence>
<sequence length="502" mass="57255">MRDCAASPARPQPDTMPTSPLNDQDLAQMFELAPVSLWLEDFSGVATLFQRWRAEGVRDLRAFLRADRARVRECTRAILVLQVNRRTLELFGAADLAQLMGSLDRVFRDDMLDHHIEELVQLWNGALAYGSHTVNYSLDGRRLDVALQVRVLPGHEQDWRRVLLSLEDLSAREQARRALERSERYALGLFEHSPVSLWVEDFSQVKRLIDELRERGITDFRVFTDVHPEFVERCMAEIRVVDVNRQTLTMFRAPDKATLLQRLPDIFRDEMQRPFTEQLIELWQGKLFQQRETVNYALDGEMLHVHLQFAVLPGHEDDWSLVQVSLTDITARKKAESYLEFLGKHDALTKLRNRSFFDDELNRLERKGVQPVALVVIDLNGLKQVNDERGHRAGDAVLRRAGEVLAKAVEAPATAARIGGDEFALLIPGGDAHAAELLVAQIHELVELNNQFHSGEPLGLSIGVAVSEPGERLEAALHRADKLMYAQKKDFHAQAEHDRRRS</sequence>
<feature type="domain" description="GGDEF" evidence="2">
    <location>
        <begin position="370"/>
        <end position="502"/>
    </location>
</feature>
<dbReference type="InterPro" id="IPR029787">
    <property type="entry name" value="Nucleotide_cyclase"/>
</dbReference>
<dbReference type="Proteomes" id="UP000737171">
    <property type="component" value="Unassembled WGS sequence"/>
</dbReference>
<protein>
    <submittedName>
        <fullName evidence="3">Sensor domain-containing diguanylate cyclase</fullName>
    </submittedName>
</protein>
<dbReference type="EMBL" id="JABRWJ010000001">
    <property type="protein sequence ID" value="NRF66040.1"/>
    <property type="molecule type" value="Genomic_DNA"/>
</dbReference>
<evidence type="ECO:0000256" key="1">
    <source>
        <dbReference type="SAM" id="MobiDB-lite"/>
    </source>
</evidence>
<dbReference type="CDD" id="cd01949">
    <property type="entry name" value="GGDEF"/>
    <property type="match status" value="1"/>
</dbReference>
<dbReference type="PROSITE" id="PS50887">
    <property type="entry name" value="GGDEF"/>
    <property type="match status" value="1"/>
</dbReference>
<dbReference type="Pfam" id="PF00990">
    <property type="entry name" value="GGDEF"/>
    <property type="match status" value="1"/>
</dbReference>
<dbReference type="SUPFAM" id="SSF55073">
    <property type="entry name" value="Nucleotide cyclase"/>
    <property type="match status" value="1"/>
</dbReference>